<proteinExistence type="predicted"/>
<sequence>MVGMGGPSESAKSKSVVPMWRAGLAWSALSVDYQRILRVLADRDRLGQGSRSCQEMAVCFGLEAVPAKVEALRSKAKRMVARGRLVEPVPGRFPLSEGVAGQGAGL</sequence>
<dbReference type="Proteomes" id="UP001234216">
    <property type="component" value="Unassembled WGS sequence"/>
</dbReference>
<protein>
    <submittedName>
        <fullName evidence="1">Uncharacterized protein</fullName>
    </submittedName>
</protein>
<name>A0AAW8FTV9_9ACTN</name>
<reference evidence="1" key="1">
    <citation type="submission" date="2023-07" db="EMBL/GenBank/DDBJ databases">
        <title>Comparative genomics of wheat-associated soil bacteria to identify genetic determinants of phenazine resistance.</title>
        <authorList>
            <person name="Mouncey N."/>
        </authorList>
    </citation>
    <scope>NUCLEOTIDE SEQUENCE</scope>
    <source>
        <strain evidence="1">V4I22</strain>
    </source>
</reference>
<gene>
    <name evidence="1" type="ORF">QFZ22_008431</name>
</gene>
<dbReference type="AlphaFoldDB" id="A0AAW8FTV9"/>
<evidence type="ECO:0000313" key="2">
    <source>
        <dbReference type="Proteomes" id="UP001234216"/>
    </source>
</evidence>
<dbReference type="EMBL" id="JAUSZV010000005">
    <property type="protein sequence ID" value="MDQ0912446.1"/>
    <property type="molecule type" value="Genomic_DNA"/>
</dbReference>
<comment type="caution">
    <text evidence="1">The sequence shown here is derived from an EMBL/GenBank/DDBJ whole genome shotgun (WGS) entry which is preliminary data.</text>
</comment>
<accession>A0AAW8FTV9</accession>
<organism evidence="1 2">
    <name type="scientific">Streptomyces canus</name>
    <dbReference type="NCBI Taxonomy" id="58343"/>
    <lineage>
        <taxon>Bacteria</taxon>
        <taxon>Bacillati</taxon>
        <taxon>Actinomycetota</taxon>
        <taxon>Actinomycetes</taxon>
        <taxon>Kitasatosporales</taxon>
        <taxon>Streptomycetaceae</taxon>
        <taxon>Streptomyces</taxon>
        <taxon>Streptomyces aurantiacus group</taxon>
    </lineage>
</organism>
<evidence type="ECO:0000313" key="1">
    <source>
        <dbReference type="EMBL" id="MDQ0912446.1"/>
    </source>
</evidence>